<keyword evidence="10" id="KW-1185">Reference proteome</keyword>
<feature type="transmembrane region" description="Helical" evidence="7">
    <location>
        <begin position="138"/>
        <end position="165"/>
    </location>
</feature>
<dbReference type="NCBIfam" id="TIGR01569">
    <property type="entry name" value="A_tha_TIGR01569"/>
    <property type="match status" value="1"/>
</dbReference>
<gene>
    <name evidence="9" type="ORF">NE237_004002</name>
</gene>
<sequence length="216" mass="22600">MKTGESEATTIVVGEATTVDTKGKAPAAAPVVATTKATKSVKSNKYTKGGWKKGIAVFDFLIRLVAIAATLTGAIAMATANQTLPFFTNSFQFRATFSDFPPFTFFVVANAVATGYLVLSLPFSIVTIVRANAAGPRLLLLILDTTMVAITSASGAAAAAIVYIAHDGNPNANWLPICRQFNSFCDQTSGAVVASFVAAVIFMLLVAMSALALRKH</sequence>
<dbReference type="AlphaFoldDB" id="A0A9Q0QT46"/>
<evidence type="ECO:0000256" key="2">
    <source>
        <dbReference type="ARBA" id="ARBA00007651"/>
    </source>
</evidence>
<evidence type="ECO:0000256" key="7">
    <source>
        <dbReference type="RuleBase" id="RU361233"/>
    </source>
</evidence>
<evidence type="ECO:0000256" key="5">
    <source>
        <dbReference type="ARBA" id="ARBA00022989"/>
    </source>
</evidence>
<keyword evidence="3 7" id="KW-1003">Cell membrane</keyword>
<feature type="transmembrane region" description="Helical" evidence="7">
    <location>
        <begin position="60"/>
        <end position="80"/>
    </location>
</feature>
<keyword evidence="5 7" id="KW-1133">Transmembrane helix</keyword>
<feature type="domain" description="Casparian strip membrane protein" evidence="8">
    <location>
        <begin position="53"/>
        <end position="200"/>
    </location>
</feature>
<dbReference type="GO" id="GO:0005886">
    <property type="term" value="C:plasma membrane"/>
    <property type="evidence" value="ECO:0007669"/>
    <property type="project" value="UniProtKB-SubCell"/>
</dbReference>
<protein>
    <recommendedName>
        <fullName evidence="7">CASP-like protein</fullName>
    </recommendedName>
</protein>
<evidence type="ECO:0000313" key="9">
    <source>
        <dbReference type="EMBL" id="KAJ4970903.1"/>
    </source>
</evidence>
<comment type="subcellular location">
    <subcellularLocation>
        <location evidence="1 7">Cell membrane</location>
        <topology evidence="1 7">Multi-pass membrane protein</topology>
    </subcellularLocation>
</comment>
<keyword evidence="6 7" id="KW-0472">Membrane</keyword>
<dbReference type="Pfam" id="PF04535">
    <property type="entry name" value="CASP_dom"/>
    <property type="match status" value="1"/>
</dbReference>
<evidence type="ECO:0000256" key="4">
    <source>
        <dbReference type="ARBA" id="ARBA00022692"/>
    </source>
</evidence>
<feature type="transmembrane region" description="Helical" evidence="7">
    <location>
        <begin position="191"/>
        <end position="213"/>
    </location>
</feature>
<organism evidence="9 10">
    <name type="scientific">Protea cynaroides</name>
    <dbReference type="NCBI Taxonomy" id="273540"/>
    <lineage>
        <taxon>Eukaryota</taxon>
        <taxon>Viridiplantae</taxon>
        <taxon>Streptophyta</taxon>
        <taxon>Embryophyta</taxon>
        <taxon>Tracheophyta</taxon>
        <taxon>Spermatophyta</taxon>
        <taxon>Magnoliopsida</taxon>
        <taxon>Proteales</taxon>
        <taxon>Proteaceae</taxon>
        <taxon>Protea</taxon>
    </lineage>
</organism>
<evidence type="ECO:0000259" key="8">
    <source>
        <dbReference type="Pfam" id="PF04535"/>
    </source>
</evidence>
<dbReference type="EMBL" id="JAMYWD010000005">
    <property type="protein sequence ID" value="KAJ4970903.1"/>
    <property type="molecule type" value="Genomic_DNA"/>
</dbReference>
<feature type="transmembrane region" description="Helical" evidence="7">
    <location>
        <begin position="100"/>
        <end position="126"/>
    </location>
</feature>
<accession>A0A9Q0QT46</accession>
<evidence type="ECO:0000256" key="3">
    <source>
        <dbReference type="ARBA" id="ARBA00022475"/>
    </source>
</evidence>
<dbReference type="OrthoDB" id="753675at2759"/>
<evidence type="ECO:0000256" key="6">
    <source>
        <dbReference type="ARBA" id="ARBA00023136"/>
    </source>
</evidence>
<name>A0A9Q0QT46_9MAGN</name>
<dbReference type="Proteomes" id="UP001141806">
    <property type="component" value="Unassembled WGS sequence"/>
</dbReference>
<keyword evidence="4 7" id="KW-0812">Transmembrane</keyword>
<evidence type="ECO:0000313" key="10">
    <source>
        <dbReference type="Proteomes" id="UP001141806"/>
    </source>
</evidence>
<comment type="caution">
    <text evidence="9">The sequence shown here is derived from an EMBL/GenBank/DDBJ whole genome shotgun (WGS) entry which is preliminary data.</text>
</comment>
<dbReference type="InterPro" id="IPR006702">
    <property type="entry name" value="CASP_dom"/>
</dbReference>
<evidence type="ECO:0000256" key="1">
    <source>
        <dbReference type="ARBA" id="ARBA00004651"/>
    </source>
</evidence>
<dbReference type="PANTHER" id="PTHR36488">
    <property type="entry name" value="CASP-LIKE PROTEIN 1U1"/>
    <property type="match status" value="1"/>
</dbReference>
<comment type="subunit">
    <text evidence="7">Homodimer and heterodimers.</text>
</comment>
<reference evidence="9" key="1">
    <citation type="journal article" date="2023" name="Plant J.">
        <title>The genome of the king protea, Protea cynaroides.</title>
        <authorList>
            <person name="Chang J."/>
            <person name="Duong T.A."/>
            <person name="Schoeman C."/>
            <person name="Ma X."/>
            <person name="Roodt D."/>
            <person name="Barker N."/>
            <person name="Li Z."/>
            <person name="Van de Peer Y."/>
            <person name="Mizrachi E."/>
        </authorList>
    </citation>
    <scope>NUCLEOTIDE SEQUENCE</scope>
    <source>
        <tissue evidence="9">Young leaves</tissue>
    </source>
</reference>
<comment type="similarity">
    <text evidence="2 7">Belongs to the Casparian strip membrane proteins (CASP) family.</text>
</comment>
<dbReference type="PANTHER" id="PTHR36488:SF11">
    <property type="entry name" value="CASP-LIKE PROTEIN"/>
    <property type="match status" value="1"/>
</dbReference>
<proteinExistence type="inferred from homology"/>
<dbReference type="InterPro" id="IPR044173">
    <property type="entry name" value="CASPL"/>
</dbReference>
<dbReference type="InterPro" id="IPR006459">
    <property type="entry name" value="CASP/CASPL"/>
</dbReference>